<accession>A0ABU2V7H7</accession>
<gene>
    <name evidence="4" type="ORF">RNB18_15095</name>
</gene>
<protein>
    <submittedName>
        <fullName evidence="4">P-loop NTPase fold protein</fullName>
    </submittedName>
</protein>
<dbReference type="Pfam" id="PF07693">
    <property type="entry name" value="KAP_NTPase"/>
    <property type="match status" value="1"/>
</dbReference>
<evidence type="ECO:0000256" key="2">
    <source>
        <dbReference type="SAM" id="Phobius"/>
    </source>
</evidence>
<feature type="region of interest" description="Disordered" evidence="1">
    <location>
        <begin position="630"/>
        <end position="654"/>
    </location>
</feature>
<keyword evidence="5" id="KW-1185">Reference proteome</keyword>
<proteinExistence type="predicted"/>
<keyword evidence="2" id="KW-1133">Transmembrane helix</keyword>
<reference evidence="5" key="1">
    <citation type="submission" date="2023-07" db="EMBL/GenBank/DDBJ databases">
        <title>30 novel species of actinomycetes from the DSMZ collection.</title>
        <authorList>
            <person name="Nouioui I."/>
        </authorList>
    </citation>
    <scope>NUCLEOTIDE SEQUENCE [LARGE SCALE GENOMIC DNA]</scope>
    <source>
        <strain evidence="5">DSM 41640</strain>
    </source>
</reference>
<comment type="caution">
    <text evidence="4">The sequence shown here is derived from an EMBL/GenBank/DDBJ whole genome shotgun (WGS) entry which is preliminary data.</text>
</comment>
<feature type="transmembrane region" description="Helical" evidence="2">
    <location>
        <begin position="420"/>
        <end position="440"/>
    </location>
</feature>
<dbReference type="PANTHER" id="PTHR22674:SF6">
    <property type="entry name" value="NTPASE KAP FAMILY P-LOOP DOMAIN-CONTAINING PROTEIN 1"/>
    <property type="match status" value="1"/>
</dbReference>
<evidence type="ECO:0000259" key="3">
    <source>
        <dbReference type="Pfam" id="PF07693"/>
    </source>
</evidence>
<dbReference type="PANTHER" id="PTHR22674">
    <property type="entry name" value="NTPASE, KAP FAMILY P-LOOP DOMAIN-CONTAINING 1"/>
    <property type="match status" value="1"/>
</dbReference>
<evidence type="ECO:0000256" key="1">
    <source>
        <dbReference type="SAM" id="MobiDB-lite"/>
    </source>
</evidence>
<dbReference type="EMBL" id="JAVREZ010000004">
    <property type="protein sequence ID" value="MDT0481500.1"/>
    <property type="molecule type" value="Genomic_DNA"/>
</dbReference>
<evidence type="ECO:0000313" key="4">
    <source>
        <dbReference type="EMBL" id="MDT0481500.1"/>
    </source>
</evidence>
<feature type="domain" description="KAP NTPase" evidence="3">
    <location>
        <begin position="222"/>
        <end position="631"/>
    </location>
</feature>
<dbReference type="InterPro" id="IPR011646">
    <property type="entry name" value="KAP_P-loop"/>
</dbReference>
<sequence>MNISWNGLAANYQQFHTLVALLLLRLNPRAEVPENLLSSHPSRGDVFEVTETGEYIAFEIKSFAGPMTASRRTQIRETLRSVEENPPDRWNLVCAADLGPGDYQWFDKLRGRYPFIGEFHGANWLDQQITKHPDLQRYVALDLSADLMSRFDRELTERALILAGVPNANVPERGAVHFRGFSDRPASRDSLDRIALINAVADLLAPIDVSDEVIRSVGEDETGPSVVAIEGPWGSGKSTMMQLIEEEVLARQHDASILPVERHWLKRKTAKKKRAPWSHRRFLPVRTAIWALRTHRQLSPMGKGNAKSTHHKNNQIRPAARKAVTVRFNPWSYQTSDQIWAGLSREIVEASRTAQGVDGRARETYWLQRNAARLDRHQLRRTAARRLLSPLLRVAVFALVVPVVAQLAKADAKYNWEGHTVNAALFAIALPLVLLSLGLLHTVSRFLWGRARSFLPGEVLDGPVLSGAFATNADGGADSALRDPYYNARSGYLYLVQHDIRDLLDTIYSSGQEIIIFIDDLDRCSARATAEVFEAINLFLSGALHSQQRGAEPSAPPCRFVLGLDSSVVASHLDRAYADFGSVRGQAGHQDPSWGWTFLRKLIQLPIALPPIKHQSLTIAVNNLLGPVDDKEGADRSTPPPASTAPSSISTGRIPKTFNIPEESALTPEVEKQVLILEKHRAVRDRLQERLSAQRHVSIREAKRLLTVWQFYLRVLAYKESATKTLSADDAMHLITLAEIIARWPALQAALCSRVDGQAGLALLAPNTADDVDWAKALRGLGIEEGIHGDACDDLRRLLATSEGPPLAKLAQRLF</sequence>
<feature type="transmembrane region" description="Helical" evidence="2">
    <location>
        <begin position="387"/>
        <end position="408"/>
    </location>
</feature>
<keyword evidence="2" id="KW-0472">Membrane</keyword>
<organism evidence="4 5">
    <name type="scientific">Streptomyces doebereineriae</name>
    <dbReference type="NCBI Taxonomy" id="3075528"/>
    <lineage>
        <taxon>Bacteria</taxon>
        <taxon>Bacillati</taxon>
        <taxon>Actinomycetota</taxon>
        <taxon>Actinomycetes</taxon>
        <taxon>Kitasatosporales</taxon>
        <taxon>Streptomycetaceae</taxon>
        <taxon>Streptomyces</taxon>
    </lineage>
</organism>
<dbReference type="SUPFAM" id="SSF52540">
    <property type="entry name" value="P-loop containing nucleoside triphosphate hydrolases"/>
    <property type="match status" value="1"/>
</dbReference>
<dbReference type="Gene3D" id="3.40.50.300">
    <property type="entry name" value="P-loop containing nucleotide triphosphate hydrolases"/>
    <property type="match status" value="1"/>
</dbReference>
<dbReference type="RefSeq" id="WP_311714587.1">
    <property type="nucleotide sequence ID" value="NZ_JAVREZ010000004.1"/>
</dbReference>
<dbReference type="InterPro" id="IPR052754">
    <property type="entry name" value="NTPase_KAP_P-loop"/>
</dbReference>
<keyword evidence="2" id="KW-0812">Transmembrane</keyword>
<name>A0ABU2V7H7_9ACTN</name>
<dbReference type="Proteomes" id="UP001183824">
    <property type="component" value="Unassembled WGS sequence"/>
</dbReference>
<dbReference type="InterPro" id="IPR027417">
    <property type="entry name" value="P-loop_NTPase"/>
</dbReference>
<evidence type="ECO:0000313" key="5">
    <source>
        <dbReference type="Proteomes" id="UP001183824"/>
    </source>
</evidence>